<evidence type="ECO:0000256" key="7">
    <source>
        <dbReference type="ARBA" id="ARBA00022723"/>
    </source>
</evidence>
<evidence type="ECO:0000313" key="14">
    <source>
        <dbReference type="EMBL" id="CAB4712799.1"/>
    </source>
</evidence>
<protein>
    <submittedName>
        <fullName evidence="14">Unannotated protein</fullName>
    </submittedName>
</protein>
<dbReference type="HAMAP" id="MF_00206">
    <property type="entry name" value="Lipoyl_synth"/>
    <property type="match status" value="1"/>
</dbReference>
<evidence type="ECO:0000256" key="5">
    <source>
        <dbReference type="ARBA" id="ARBA00022679"/>
    </source>
</evidence>
<sequence>MTLRVRWLGRVPYREALDLQTALFAQGSEQHLLLLEHPHVFTHGSRSDLERNVLVNPAQVGAELVPVNRGGDVTYHGPGQLVGYPILSLVPKWGRRESGLADSVAYVRSVEQLVIDTLTDLGLSDVGRLREYPGVWVDAEGLNPRKICAIGVRLTRGRTMHGFAINVDPDMRYLRDYIVPCGIADRPVTSLAEEGVDIPMQVLVNALVVRASMLWGDGALERQDVAWREDREGMDLSPFSRGEGPGEIVRGATEHFVPDAAQPAGQPVRLLGRLARAGVTDGLPVSERKPEWLRPRVRLGAEVLAVKATLRNLDLVTVCEEAGCPNLSECWSDGTATFMVLGERCTRACGFCLVDTHKPEAPSADEPARVAEAVERMHLAHAVITMVARDDLDDGGARHVAATVAAIRDRNPGTAIEALVSDFRGNQAAADIVFAARPDVFNHNTETVPRLQRAVRPSAGYARSLGLLARARLAGMRTKSGLIVGMGETDDEVLGVLADLAAIGCGIVTIGQYLRPTSNHLPVHRWVPPETFEAYREVGRSLGLGHVEASPLTRSSYHAREAAAPAR</sequence>
<comment type="pathway">
    <text evidence="3">Protein modification; protein lipoylation via endogenous pathway; protein N(6)-(lipoyl)lysine from octanoyl-[acyl-carrier-protein]: step 1/2.</text>
</comment>
<dbReference type="SUPFAM" id="SSF102114">
    <property type="entry name" value="Radical SAM enzymes"/>
    <property type="match status" value="1"/>
</dbReference>
<feature type="domain" description="Radical SAM core" evidence="13">
    <location>
        <begin position="331"/>
        <end position="545"/>
    </location>
</feature>
<evidence type="ECO:0000256" key="3">
    <source>
        <dbReference type="ARBA" id="ARBA00004821"/>
    </source>
</evidence>
<keyword evidence="6" id="KW-0949">S-adenosyl-L-methionine</keyword>
<evidence type="ECO:0000313" key="15">
    <source>
        <dbReference type="EMBL" id="CAB4763985.1"/>
    </source>
</evidence>
<dbReference type="InterPro" id="IPR058240">
    <property type="entry name" value="rSAM_sf"/>
</dbReference>
<dbReference type="Pfam" id="PF04055">
    <property type="entry name" value="Radical_SAM"/>
    <property type="match status" value="1"/>
</dbReference>
<dbReference type="InterPro" id="IPR013785">
    <property type="entry name" value="Aldolase_TIM"/>
</dbReference>
<comment type="catalytic activity">
    <reaction evidence="11">
        <text>[[Fe-S] cluster scaffold protein carrying a second [4Fe-4S](2+) cluster] + N(6)-octanoyl-L-lysyl-[protein] + 2 oxidized [2Fe-2S]-[ferredoxin] + 2 S-adenosyl-L-methionine + 4 H(+) = [[Fe-S] cluster scaffold protein] + N(6)-[(R)-dihydrolipoyl]-L-lysyl-[protein] + 4 Fe(3+) + 2 hydrogen sulfide + 2 5'-deoxyadenosine + 2 L-methionine + 2 reduced [2Fe-2S]-[ferredoxin]</text>
        <dbReference type="Rhea" id="RHEA:16585"/>
        <dbReference type="Rhea" id="RHEA-COMP:9928"/>
        <dbReference type="Rhea" id="RHEA-COMP:10000"/>
        <dbReference type="Rhea" id="RHEA-COMP:10001"/>
        <dbReference type="Rhea" id="RHEA-COMP:10475"/>
        <dbReference type="Rhea" id="RHEA-COMP:14568"/>
        <dbReference type="Rhea" id="RHEA-COMP:14569"/>
        <dbReference type="ChEBI" id="CHEBI:15378"/>
        <dbReference type="ChEBI" id="CHEBI:17319"/>
        <dbReference type="ChEBI" id="CHEBI:29034"/>
        <dbReference type="ChEBI" id="CHEBI:29919"/>
        <dbReference type="ChEBI" id="CHEBI:33722"/>
        <dbReference type="ChEBI" id="CHEBI:33737"/>
        <dbReference type="ChEBI" id="CHEBI:33738"/>
        <dbReference type="ChEBI" id="CHEBI:57844"/>
        <dbReference type="ChEBI" id="CHEBI:59789"/>
        <dbReference type="ChEBI" id="CHEBI:78809"/>
        <dbReference type="ChEBI" id="CHEBI:83100"/>
        <dbReference type="EC" id="2.8.1.8"/>
    </reaction>
</comment>
<dbReference type="InterPro" id="IPR004143">
    <property type="entry name" value="BPL_LPL_catalytic"/>
</dbReference>
<dbReference type="SFLD" id="SFLDG01058">
    <property type="entry name" value="lipoyl_synthase_like"/>
    <property type="match status" value="1"/>
</dbReference>
<dbReference type="PANTHER" id="PTHR10949">
    <property type="entry name" value="LIPOYL SYNTHASE"/>
    <property type="match status" value="1"/>
</dbReference>
<comment type="subcellular location">
    <subcellularLocation>
        <location evidence="2">Mitochondrion</location>
    </subcellularLocation>
</comment>
<evidence type="ECO:0000256" key="8">
    <source>
        <dbReference type="ARBA" id="ARBA00023004"/>
    </source>
</evidence>
<evidence type="ECO:0000256" key="2">
    <source>
        <dbReference type="ARBA" id="ARBA00004173"/>
    </source>
</evidence>
<evidence type="ECO:0000259" key="13">
    <source>
        <dbReference type="PROSITE" id="PS51918"/>
    </source>
</evidence>
<keyword evidence="9" id="KW-0411">Iron-sulfur</keyword>
<dbReference type="NCBIfam" id="NF010925">
    <property type="entry name" value="PRK14345.1"/>
    <property type="match status" value="1"/>
</dbReference>
<evidence type="ECO:0000313" key="17">
    <source>
        <dbReference type="EMBL" id="CAB5063537.1"/>
    </source>
</evidence>
<dbReference type="InterPro" id="IPR045864">
    <property type="entry name" value="aa-tRNA-synth_II/BPL/LPL"/>
</dbReference>
<dbReference type="Pfam" id="PF21948">
    <property type="entry name" value="LplA-B_cat"/>
    <property type="match status" value="1"/>
</dbReference>
<dbReference type="GO" id="GO:0046872">
    <property type="term" value="F:metal ion binding"/>
    <property type="evidence" value="ECO:0007669"/>
    <property type="project" value="UniProtKB-KW"/>
</dbReference>
<dbReference type="SMART" id="SM00729">
    <property type="entry name" value="Elp3"/>
    <property type="match status" value="1"/>
</dbReference>
<evidence type="ECO:0000256" key="6">
    <source>
        <dbReference type="ARBA" id="ARBA00022691"/>
    </source>
</evidence>
<accession>A0A6J6QPM6</accession>
<dbReference type="GO" id="GO:0005739">
    <property type="term" value="C:mitochondrion"/>
    <property type="evidence" value="ECO:0007669"/>
    <property type="project" value="UniProtKB-SubCell"/>
</dbReference>
<dbReference type="UniPathway" id="UPA00538">
    <property type="reaction ID" value="UER00592"/>
</dbReference>
<evidence type="ECO:0000256" key="4">
    <source>
        <dbReference type="ARBA" id="ARBA00022485"/>
    </source>
</evidence>
<dbReference type="EMBL" id="CAEZXX010000081">
    <property type="protein sequence ID" value="CAB4712799.1"/>
    <property type="molecule type" value="Genomic_DNA"/>
</dbReference>
<dbReference type="Gene3D" id="3.30.930.10">
    <property type="entry name" value="Bira Bifunctional Protein, Domain 2"/>
    <property type="match status" value="1"/>
</dbReference>
<proteinExistence type="inferred from homology"/>
<dbReference type="EMBL" id="CAEZYY010000031">
    <property type="protein sequence ID" value="CAB4763985.1"/>
    <property type="molecule type" value="Genomic_DNA"/>
</dbReference>
<dbReference type="PROSITE" id="PS01313">
    <property type="entry name" value="LIPB"/>
    <property type="match status" value="1"/>
</dbReference>
<keyword evidence="8" id="KW-0408">Iron</keyword>
<feature type="domain" description="BPL/LPL catalytic" evidence="12">
    <location>
        <begin position="26"/>
        <end position="219"/>
    </location>
</feature>
<keyword evidence="4" id="KW-0004">4Fe-4S</keyword>
<dbReference type="NCBIfam" id="TIGR00510">
    <property type="entry name" value="lipA"/>
    <property type="match status" value="1"/>
</dbReference>
<keyword evidence="10" id="KW-0012">Acyltransferase</keyword>
<dbReference type="GO" id="GO:0016992">
    <property type="term" value="F:lipoate synthase activity"/>
    <property type="evidence" value="ECO:0007669"/>
    <property type="project" value="UniProtKB-EC"/>
</dbReference>
<dbReference type="AlphaFoldDB" id="A0A6J6QPM6"/>
<dbReference type="InterPro" id="IPR020605">
    <property type="entry name" value="Octanoyltransferase_CS"/>
</dbReference>
<dbReference type="NCBIfam" id="TIGR00214">
    <property type="entry name" value="lipB"/>
    <property type="match status" value="1"/>
</dbReference>
<keyword evidence="7" id="KW-0479">Metal-binding</keyword>
<dbReference type="HAMAP" id="MF_00013">
    <property type="entry name" value="LipB"/>
    <property type="match status" value="1"/>
</dbReference>
<dbReference type="Gene3D" id="3.20.20.70">
    <property type="entry name" value="Aldolase class I"/>
    <property type="match status" value="1"/>
</dbReference>
<evidence type="ECO:0000256" key="10">
    <source>
        <dbReference type="ARBA" id="ARBA00023315"/>
    </source>
</evidence>
<reference evidence="14" key="1">
    <citation type="submission" date="2020-05" db="EMBL/GenBank/DDBJ databases">
        <authorList>
            <person name="Chiriac C."/>
            <person name="Salcher M."/>
            <person name="Ghai R."/>
            <person name="Kavagutti S V."/>
        </authorList>
    </citation>
    <scope>NUCLEOTIDE SEQUENCE</scope>
</reference>
<dbReference type="PANTHER" id="PTHR10949:SF0">
    <property type="entry name" value="LIPOYL SYNTHASE, MITOCHONDRIAL"/>
    <property type="match status" value="1"/>
</dbReference>
<gene>
    <name evidence="14" type="ORF">UFOPK2602_01260</name>
    <name evidence="15" type="ORF">UFOPK2806_01896</name>
    <name evidence="16" type="ORF">UFOPK3417_00693</name>
    <name evidence="17" type="ORF">UFOPK4306_01275</name>
</gene>
<evidence type="ECO:0000259" key="12">
    <source>
        <dbReference type="PROSITE" id="PS51733"/>
    </source>
</evidence>
<dbReference type="InterPro" id="IPR006638">
    <property type="entry name" value="Elp3/MiaA/NifB-like_rSAM"/>
</dbReference>
<evidence type="ECO:0000256" key="1">
    <source>
        <dbReference type="ARBA" id="ARBA00001966"/>
    </source>
</evidence>
<dbReference type="EMBL" id="CAFBLR010000049">
    <property type="protein sequence ID" value="CAB4870015.1"/>
    <property type="molecule type" value="Genomic_DNA"/>
</dbReference>
<keyword evidence="5" id="KW-0808">Transferase</keyword>
<dbReference type="Pfam" id="PF16881">
    <property type="entry name" value="LIAS_N"/>
    <property type="match status" value="1"/>
</dbReference>
<dbReference type="CDD" id="cd01335">
    <property type="entry name" value="Radical_SAM"/>
    <property type="match status" value="1"/>
</dbReference>
<dbReference type="PROSITE" id="PS51918">
    <property type="entry name" value="RADICAL_SAM"/>
    <property type="match status" value="1"/>
</dbReference>
<dbReference type="InterPro" id="IPR000544">
    <property type="entry name" value="Octanoyltransferase"/>
</dbReference>
<dbReference type="NCBIfam" id="NF004019">
    <property type="entry name" value="PRK05481.1"/>
    <property type="match status" value="1"/>
</dbReference>
<dbReference type="GO" id="GO:0009249">
    <property type="term" value="P:protein lipoylation"/>
    <property type="evidence" value="ECO:0007669"/>
    <property type="project" value="InterPro"/>
</dbReference>
<evidence type="ECO:0000313" key="16">
    <source>
        <dbReference type="EMBL" id="CAB4870015.1"/>
    </source>
</evidence>
<dbReference type="SFLD" id="SFLDS00029">
    <property type="entry name" value="Radical_SAM"/>
    <property type="match status" value="1"/>
</dbReference>
<dbReference type="PROSITE" id="PS51733">
    <property type="entry name" value="BPL_LPL_CATALYTIC"/>
    <property type="match status" value="1"/>
</dbReference>
<dbReference type="InterPro" id="IPR031691">
    <property type="entry name" value="LIAS_N"/>
</dbReference>
<dbReference type="NCBIfam" id="NF009544">
    <property type="entry name" value="PRK12928.1"/>
    <property type="match status" value="1"/>
</dbReference>
<dbReference type="InterPro" id="IPR007197">
    <property type="entry name" value="rSAM"/>
</dbReference>
<comment type="cofactor">
    <cofactor evidence="1">
        <name>[4Fe-4S] cluster</name>
        <dbReference type="ChEBI" id="CHEBI:49883"/>
    </cofactor>
</comment>
<evidence type="ECO:0000256" key="11">
    <source>
        <dbReference type="ARBA" id="ARBA00047326"/>
    </source>
</evidence>
<dbReference type="GO" id="GO:0033819">
    <property type="term" value="F:lipoyl(octanoyl) transferase activity"/>
    <property type="evidence" value="ECO:0007669"/>
    <property type="project" value="InterPro"/>
</dbReference>
<organism evidence="14">
    <name type="scientific">freshwater metagenome</name>
    <dbReference type="NCBI Taxonomy" id="449393"/>
    <lineage>
        <taxon>unclassified sequences</taxon>
        <taxon>metagenomes</taxon>
        <taxon>ecological metagenomes</taxon>
    </lineage>
</organism>
<dbReference type="CDD" id="cd16444">
    <property type="entry name" value="LipB"/>
    <property type="match status" value="1"/>
</dbReference>
<dbReference type="InterPro" id="IPR003698">
    <property type="entry name" value="Lipoyl_synth"/>
</dbReference>
<dbReference type="EMBL" id="CAFBQP010000044">
    <property type="protein sequence ID" value="CAB5063537.1"/>
    <property type="molecule type" value="Genomic_DNA"/>
</dbReference>
<dbReference type="SUPFAM" id="SSF55681">
    <property type="entry name" value="Class II aaRS and biotin synthetases"/>
    <property type="match status" value="1"/>
</dbReference>
<evidence type="ECO:0000256" key="9">
    <source>
        <dbReference type="ARBA" id="ARBA00023014"/>
    </source>
</evidence>
<dbReference type="SFLD" id="SFLDF00271">
    <property type="entry name" value="lipoyl_synthase"/>
    <property type="match status" value="1"/>
</dbReference>
<dbReference type="GO" id="GO:0051539">
    <property type="term" value="F:4 iron, 4 sulfur cluster binding"/>
    <property type="evidence" value="ECO:0007669"/>
    <property type="project" value="UniProtKB-KW"/>
</dbReference>
<name>A0A6J6QPM6_9ZZZZ</name>